<name>A0A9X6WGV7_BACTU</name>
<dbReference type="RefSeq" id="WP_098517902.1">
    <property type="nucleotide sequence ID" value="NZ_NUVX01000122.1"/>
</dbReference>
<evidence type="ECO:0000313" key="1">
    <source>
        <dbReference type="EMBL" id="PFJ25047.1"/>
    </source>
</evidence>
<sequence length="96" mass="11116">MFLALEKLCQTVDITSYPLGQEFNIFTCEEDLVFCFTTQLNPVNGEYQIVGNTVFKGVDSFFFRKSSIIFEAEVNESNEIVIKNSVKRPVKWNNKY</sequence>
<reference evidence="1 2" key="1">
    <citation type="submission" date="2017-09" db="EMBL/GenBank/DDBJ databases">
        <title>Large-scale bioinformatics analysis of Bacillus genomes uncovers conserved roles of natural products in bacterial physiology.</title>
        <authorList>
            <consortium name="Agbiome Team Llc"/>
            <person name="Bleich R.M."/>
            <person name="Grubbs K.J."/>
            <person name="Santa Maria K.C."/>
            <person name="Allen S.E."/>
            <person name="Farag S."/>
            <person name="Shank E.A."/>
            <person name="Bowers A."/>
        </authorList>
    </citation>
    <scope>NUCLEOTIDE SEQUENCE [LARGE SCALE GENOMIC DNA]</scope>
    <source>
        <strain evidence="1 2">AFS085496</strain>
    </source>
</reference>
<dbReference type="EMBL" id="NUVX01000122">
    <property type="protein sequence ID" value="PFJ25047.1"/>
    <property type="molecule type" value="Genomic_DNA"/>
</dbReference>
<organism evidence="1 2">
    <name type="scientific">Bacillus thuringiensis</name>
    <dbReference type="NCBI Taxonomy" id="1428"/>
    <lineage>
        <taxon>Bacteria</taxon>
        <taxon>Bacillati</taxon>
        <taxon>Bacillota</taxon>
        <taxon>Bacilli</taxon>
        <taxon>Bacillales</taxon>
        <taxon>Bacillaceae</taxon>
        <taxon>Bacillus</taxon>
        <taxon>Bacillus cereus group</taxon>
    </lineage>
</organism>
<comment type="caution">
    <text evidence="1">The sequence shown here is derived from an EMBL/GenBank/DDBJ whole genome shotgun (WGS) entry which is preliminary data.</text>
</comment>
<dbReference type="Proteomes" id="UP000224003">
    <property type="component" value="Unassembled WGS sequence"/>
</dbReference>
<proteinExistence type="predicted"/>
<evidence type="ECO:0000313" key="2">
    <source>
        <dbReference type="Proteomes" id="UP000224003"/>
    </source>
</evidence>
<gene>
    <name evidence="1" type="ORF">COJ15_35985</name>
</gene>
<accession>A0A9X6WGV7</accession>
<protein>
    <submittedName>
        <fullName evidence="1">Uncharacterized protein</fullName>
    </submittedName>
</protein>
<dbReference type="AlphaFoldDB" id="A0A9X6WGV7"/>